<dbReference type="RefSeq" id="WP_305499422.1">
    <property type="nucleotide sequence ID" value="NZ_CP131913.1"/>
</dbReference>
<organism evidence="12 13">
    <name type="scientific">Halomonas alkalicola</name>
    <dbReference type="NCBI Taxonomy" id="1930622"/>
    <lineage>
        <taxon>Bacteria</taxon>
        <taxon>Pseudomonadati</taxon>
        <taxon>Pseudomonadota</taxon>
        <taxon>Gammaproteobacteria</taxon>
        <taxon>Oceanospirillales</taxon>
        <taxon>Halomonadaceae</taxon>
        <taxon>Halomonas</taxon>
    </lineage>
</organism>
<comment type="subcellular location">
    <subcellularLocation>
        <location evidence="8">Cell inner membrane</location>
        <topology evidence="8">Single-pass type I membrane protein</topology>
    </subcellularLocation>
    <text evidence="8">Localizes to the Z ring in an FtsZ-dependent manner.</text>
</comment>
<dbReference type="SMART" id="SM00771">
    <property type="entry name" value="ZipA_C"/>
    <property type="match status" value="1"/>
</dbReference>
<keyword evidence="7 8" id="KW-0131">Cell cycle</keyword>
<proteinExistence type="inferred from homology"/>
<sequence>MELREWLIILGLALVTLIVVDGVRRLQRQRRVPRLDEVAEETRGTDPDEQAREAEINWELPNGGARVVRPADYSQVQPKPKLERQEHPGPSRVLASFRRKAEAFRSDGEAPAAKREPGLGVGEGVADTPADAKAADAKAADAKAAKVKVAKARKDEPVAAASVASVEPAAAAPAEPVQAESTPLDAVQPEPAKAEPDQAETVKAEPVKAESAQAEPPRPKAADPLQAERREPGLSALDDDAVLAVGTDEPLAADPDDHDGHPQDDERYRLVDLEGMGDSLKSGSRRVGASVQRFGASLQKTLAERREQKRLEKARREKEKAEKAALDAEHQRLAREQAEAERAALEAERRRLEAQAIAEADDNDPLFAPPRARRSEPADVEYEYEYDTARADDLRDPEPDLAPALNSDKVRVHPVLEKALRHDVSAGHARETLSAASELIVISVMSRDEEGFSGAALLDLMLACGLRYDRDMGVFHRFETEDPESRLQFSMVNVVKPGSFPIKAMDEFRTPGITLLMPLPGADDPSAAFEAMVETAMVIVRHLGGELKDENHSVMTAQTVGFARQRVQEFVRRHRLHRYQVN</sequence>
<dbReference type="Proteomes" id="UP001235344">
    <property type="component" value="Chromosome"/>
</dbReference>
<name>A0ABY9H2B6_9GAMM</name>
<dbReference type="InterPro" id="IPR036765">
    <property type="entry name" value="ZipA_FtsZ-bd_C_sf"/>
</dbReference>
<keyword evidence="5 8" id="KW-1133">Transmembrane helix</keyword>
<evidence type="ECO:0000256" key="6">
    <source>
        <dbReference type="ARBA" id="ARBA00023136"/>
    </source>
</evidence>
<feature type="compositionally biased region" description="Low complexity" evidence="10">
    <location>
        <begin position="158"/>
        <end position="181"/>
    </location>
</feature>
<feature type="compositionally biased region" description="Basic and acidic residues" evidence="10">
    <location>
        <begin position="192"/>
        <end position="208"/>
    </location>
</feature>
<evidence type="ECO:0000256" key="1">
    <source>
        <dbReference type="ARBA" id="ARBA00022475"/>
    </source>
</evidence>
<evidence type="ECO:0000256" key="7">
    <source>
        <dbReference type="ARBA" id="ARBA00023306"/>
    </source>
</evidence>
<comment type="function">
    <text evidence="8 9">Essential cell division protein that stabilizes the FtsZ protofilaments by cross-linking them and that serves as a cytoplasmic membrane anchor for the Z ring. Also required for the recruitment to the septal ring of downstream cell division proteins.</text>
</comment>
<evidence type="ECO:0000313" key="13">
    <source>
        <dbReference type="Proteomes" id="UP001235344"/>
    </source>
</evidence>
<keyword evidence="3 8" id="KW-0132">Cell division</keyword>
<evidence type="ECO:0000256" key="10">
    <source>
        <dbReference type="SAM" id="MobiDB-lite"/>
    </source>
</evidence>
<feature type="region of interest" description="Disordered" evidence="10">
    <location>
        <begin position="74"/>
        <end position="269"/>
    </location>
</feature>
<feature type="region of interest" description="Disordered" evidence="10">
    <location>
        <begin position="305"/>
        <end position="328"/>
    </location>
</feature>
<keyword evidence="1 8" id="KW-1003">Cell membrane</keyword>
<dbReference type="SUPFAM" id="SSF64383">
    <property type="entry name" value="Cell-division protein ZipA, C-terminal domain"/>
    <property type="match status" value="1"/>
</dbReference>
<reference evidence="12 13" key="1">
    <citation type="submission" date="2023-08" db="EMBL/GenBank/DDBJ databases">
        <title>Transcriptome Analysis of Halomonas alkalicola CICC 11012s to Identify the Genes Involved in Alkaline Tolerances.</title>
        <authorList>
            <person name="Zhai L."/>
        </authorList>
    </citation>
    <scope>NUCLEOTIDE SEQUENCE [LARGE SCALE GENOMIC DNA]</scope>
    <source>
        <strain evidence="12 13">CICC 11012s</strain>
    </source>
</reference>
<feature type="domain" description="ZipA C-terminal FtsZ-binding" evidence="11">
    <location>
        <begin position="436"/>
        <end position="567"/>
    </location>
</feature>
<keyword evidence="6 8" id="KW-0472">Membrane</keyword>
<evidence type="ECO:0000256" key="3">
    <source>
        <dbReference type="ARBA" id="ARBA00022618"/>
    </source>
</evidence>
<feature type="compositionally biased region" description="Basic and acidic residues" evidence="10">
    <location>
        <begin position="133"/>
        <end position="144"/>
    </location>
</feature>
<dbReference type="InterPro" id="IPR007449">
    <property type="entry name" value="ZipA_FtsZ-bd_C"/>
</dbReference>
<keyword evidence="4 8" id="KW-0812">Transmembrane</keyword>
<evidence type="ECO:0000256" key="5">
    <source>
        <dbReference type="ARBA" id="ARBA00022989"/>
    </source>
</evidence>
<dbReference type="PANTHER" id="PTHR38685:SF1">
    <property type="entry name" value="CELL DIVISION PROTEIN ZIPA"/>
    <property type="match status" value="1"/>
</dbReference>
<dbReference type="PANTHER" id="PTHR38685">
    <property type="entry name" value="CELL DIVISION PROTEIN ZIPA"/>
    <property type="match status" value="1"/>
</dbReference>
<comment type="subunit">
    <text evidence="8">Interacts with FtsZ via their C-terminal domains.</text>
</comment>
<feature type="compositionally biased region" description="Basic and acidic residues" evidence="10">
    <location>
        <begin position="80"/>
        <end position="89"/>
    </location>
</feature>
<evidence type="ECO:0000313" key="12">
    <source>
        <dbReference type="EMBL" id="WLI72605.1"/>
    </source>
</evidence>
<evidence type="ECO:0000259" key="11">
    <source>
        <dbReference type="SMART" id="SM00771"/>
    </source>
</evidence>
<accession>A0ABY9H2B6</accession>
<evidence type="ECO:0000256" key="4">
    <source>
        <dbReference type="ARBA" id="ARBA00022692"/>
    </source>
</evidence>
<evidence type="ECO:0000256" key="8">
    <source>
        <dbReference type="HAMAP-Rule" id="MF_00509"/>
    </source>
</evidence>
<protein>
    <recommendedName>
        <fullName evidence="8 9">Cell division protein ZipA</fullName>
    </recommendedName>
</protein>
<feature type="compositionally biased region" description="Basic and acidic residues" evidence="10">
    <location>
        <begin position="217"/>
        <end position="232"/>
    </location>
</feature>
<dbReference type="EMBL" id="CP131913">
    <property type="protein sequence ID" value="WLI72605.1"/>
    <property type="molecule type" value="Genomic_DNA"/>
</dbReference>
<dbReference type="InterPro" id="IPR011919">
    <property type="entry name" value="Cell_div_ZipA"/>
</dbReference>
<evidence type="ECO:0000256" key="9">
    <source>
        <dbReference type="RuleBase" id="RU003612"/>
    </source>
</evidence>
<dbReference type="Gene3D" id="3.30.1400.10">
    <property type="entry name" value="ZipA, C-terminal FtsZ-binding domain"/>
    <property type="match status" value="1"/>
</dbReference>
<dbReference type="GO" id="GO:0051301">
    <property type="term" value="P:cell division"/>
    <property type="evidence" value="ECO:0007669"/>
    <property type="project" value="UniProtKB-KW"/>
</dbReference>
<feature type="compositionally biased region" description="Basic and acidic residues" evidence="10">
    <location>
        <begin position="258"/>
        <end position="269"/>
    </location>
</feature>
<dbReference type="HAMAP" id="MF_00509">
    <property type="entry name" value="ZipA"/>
    <property type="match status" value="1"/>
</dbReference>
<gene>
    <name evidence="8 12" type="primary">zipA</name>
    <name evidence="12" type="ORF">B6N23_12630</name>
</gene>
<keyword evidence="2 8" id="KW-0997">Cell inner membrane</keyword>
<keyword evidence="13" id="KW-1185">Reference proteome</keyword>
<dbReference type="NCBIfam" id="TIGR02205">
    <property type="entry name" value="septum_zipA"/>
    <property type="match status" value="1"/>
</dbReference>
<evidence type="ECO:0000256" key="2">
    <source>
        <dbReference type="ARBA" id="ARBA00022519"/>
    </source>
</evidence>
<comment type="similarity">
    <text evidence="8 9">Belongs to the ZipA family.</text>
</comment>
<feature type="compositionally biased region" description="Basic and acidic residues" evidence="10">
    <location>
        <begin position="99"/>
        <end position="117"/>
    </location>
</feature>
<dbReference type="Pfam" id="PF04354">
    <property type="entry name" value="ZipA_C"/>
    <property type="match status" value="1"/>
</dbReference>